<evidence type="ECO:0000313" key="1">
    <source>
        <dbReference type="EMBL" id="MEQ2282877.1"/>
    </source>
</evidence>
<protein>
    <submittedName>
        <fullName evidence="1">Uncharacterized protein</fullName>
    </submittedName>
</protein>
<dbReference type="EMBL" id="JAHRIP010009641">
    <property type="protein sequence ID" value="MEQ2282877.1"/>
    <property type="molecule type" value="Genomic_DNA"/>
</dbReference>
<keyword evidence="2" id="KW-1185">Reference proteome</keyword>
<organism evidence="1 2">
    <name type="scientific">Ameca splendens</name>
    <dbReference type="NCBI Taxonomy" id="208324"/>
    <lineage>
        <taxon>Eukaryota</taxon>
        <taxon>Metazoa</taxon>
        <taxon>Chordata</taxon>
        <taxon>Craniata</taxon>
        <taxon>Vertebrata</taxon>
        <taxon>Euteleostomi</taxon>
        <taxon>Actinopterygii</taxon>
        <taxon>Neopterygii</taxon>
        <taxon>Teleostei</taxon>
        <taxon>Neoteleostei</taxon>
        <taxon>Acanthomorphata</taxon>
        <taxon>Ovalentaria</taxon>
        <taxon>Atherinomorphae</taxon>
        <taxon>Cyprinodontiformes</taxon>
        <taxon>Goodeidae</taxon>
        <taxon>Ameca</taxon>
    </lineage>
</organism>
<sequence>MSLTKYALQAQLLFRISFLSLVTTRLSSHSFPQLHSALNSEFSVSGGLWGSGLASAGPDAQLLHDDWMICLRRNPFLIGSEINESAILKLSFPSLKDQHPPLVGSYFGTLEAINREQRRLV</sequence>
<accession>A0ABV0XN82</accession>
<dbReference type="Proteomes" id="UP001469553">
    <property type="component" value="Unassembled WGS sequence"/>
</dbReference>
<gene>
    <name evidence="1" type="ORF">AMECASPLE_005259</name>
</gene>
<evidence type="ECO:0000313" key="2">
    <source>
        <dbReference type="Proteomes" id="UP001469553"/>
    </source>
</evidence>
<proteinExistence type="predicted"/>
<reference evidence="1 2" key="1">
    <citation type="submission" date="2021-06" db="EMBL/GenBank/DDBJ databases">
        <authorList>
            <person name="Palmer J.M."/>
        </authorList>
    </citation>
    <scope>NUCLEOTIDE SEQUENCE [LARGE SCALE GENOMIC DNA]</scope>
    <source>
        <strain evidence="1 2">AS_MEX2019</strain>
        <tissue evidence="1">Muscle</tissue>
    </source>
</reference>
<comment type="caution">
    <text evidence="1">The sequence shown here is derived from an EMBL/GenBank/DDBJ whole genome shotgun (WGS) entry which is preliminary data.</text>
</comment>
<name>A0ABV0XN82_9TELE</name>